<protein>
    <recommendedName>
        <fullName evidence="4">Sulfur globule protein</fullName>
    </recommendedName>
</protein>
<comment type="caution">
    <text evidence="2">The sequence shown here is derived from an EMBL/GenBank/DDBJ whole genome shotgun (WGS) entry which is preliminary data.</text>
</comment>
<sequence length="82" mass="9264">MKKLVLGLAAAAGLALVAVPATTSTAEAGWKHHHKWHGHHGHWHGGKVVVRPWGYPAYYGYYGCRWKVKYRGHHAYKVKVCY</sequence>
<gene>
    <name evidence="2" type="ORF">KL771_15515</name>
</gene>
<name>A0A947D7B2_9HYPH</name>
<dbReference type="EMBL" id="JAHHZF010000007">
    <property type="protein sequence ID" value="MBT9290876.1"/>
    <property type="molecule type" value="Genomic_DNA"/>
</dbReference>
<dbReference type="RefSeq" id="WP_261969456.1">
    <property type="nucleotide sequence ID" value="NZ_JAHHZF010000007.1"/>
</dbReference>
<reference evidence="2 3" key="1">
    <citation type="submission" date="2021-06" db="EMBL/GenBank/DDBJ databases">
        <authorList>
            <person name="Grouzdev D.S."/>
            <person name="Koziaeva V."/>
        </authorList>
    </citation>
    <scope>NUCLEOTIDE SEQUENCE [LARGE SCALE GENOMIC DNA]</scope>
    <source>
        <strain evidence="2 3">22</strain>
    </source>
</reference>
<accession>A0A947D7B2</accession>
<proteinExistence type="predicted"/>
<feature type="signal peptide" evidence="1">
    <location>
        <begin position="1"/>
        <end position="28"/>
    </location>
</feature>
<evidence type="ECO:0000313" key="3">
    <source>
        <dbReference type="Proteomes" id="UP000766595"/>
    </source>
</evidence>
<evidence type="ECO:0000256" key="1">
    <source>
        <dbReference type="SAM" id="SignalP"/>
    </source>
</evidence>
<feature type="chain" id="PRO_5037636960" description="Sulfur globule protein" evidence="1">
    <location>
        <begin position="29"/>
        <end position="82"/>
    </location>
</feature>
<keyword evidence="1" id="KW-0732">Signal</keyword>
<keyword evidence="3" id="KW-1185">Reference proteome</keyword>
<dbReference type="AlphaFoldDB" id="A0A947D7B2"/>
<evidence type="ECO:0000313" key="2">
    <source>
        <dbReference type="EMBL" id="MBT9290876.1"/>
    </source>
</evidence>
<evidence type="ECO:0008006" key="4">
    <source>
        <dbReference type="Google" id="ProtNLM"/>
    </source>
</evidence>
<organism evidence="2 3">
    <name type="scientific">Prosthecodimorpha staleyi</name>
    <dbReference type="NCBI Taxonomy" id="2840188"/>
    <lineage>
        <taxon>Bacteria</taxon>
        <taxon>Pseudomonadati</taxon>
        <taxon>Pseudomonadota</taxon>
        <taxon>Alphaproteobacteria</taxon>
        <taxon>Hyphomicrobiales</taxon>
        <taxon>Ancalomicrobiaceae</taxon>
        <taxon>Prosthecodimorpha</taxon>
    </lineage>
</organism>
<dbReference type="Proteomes" id="UP000766595">
    <property type="component" value="Unassembled WGS sequence"/>
</dbReference>